<organism evidence="13 14">
    <name type="scientific">Candidatus Magasanikbacteria bacterium CG10_big_fil_rev_8_21_14_0_10_38_6</name>
    <dbReference type="NCBI Taxonomy" id="1974647"/>
    <lineage>
        <taxon>Bacteria</taxon>
        <taxon>Candidatus Magasanikiibacteriota</taxon>
    </lineage>
</organism>
<dbReference type="FunFam" id="3.40.50.10860:FF:000005">
    <property type="entry name" value="C-1-tetrahydrofolate synthase, cytoplasmic, putative"/>
    <property type="match status" value="1"/>
</dbReference>
<dbReference type="InterPro" id="IPR020630">
    <property type="entry name" value="THF_DH/CycHdrlase_cat_dom"/>
</dbReference>
<dbReference type="EMBL" id="PFBW01000217">
    <property type="protein sequence ID" value="PIR76936.1"/>
    <property type="molecule type" value="Genomic_DNA"/>
</dbReference>
<keyword evidence="9" id="KW-0486">Methionine biosynthesis</keyword>
<dbReference type="InterPro" id="IPR000672">
    <property type="entry name" value="THF_DH/CycHdrlase"/>
</dbReference>
<dbReference type="InterPro" id="IPR020867">
    <property type="entry name" value="THF_DH/CycHdrlase_CS"/>
</dbReference>
<evidence type="ECO:0000256" key="9">
    <source>
        <dbReference type="ARBA" id="ARBA00023167"/>
    </source>
</evidence>
<dbReference type="PANTHER" id="PTHR48099:SF5">
    <property type="entry name" value="C-1-TETRAHYDROFOLATE SYNTHASE, CYTOPLASMIC"/>
    <property type="match status" value="1"/>
</dbReference>
<keyword evidence="5 13" id="KW-0378">Hydrolase</keyword>
<dbReference type="GO" id="GO:0000105">
    <property type="term" value="P:L-histidine biosynthetic process"/>
    <property type="evidence" value="ECO:0007669"/>
    <property type="project" value="UniProtKB-KW"/>
</dbReference>
<evidence type="ECO:0000256" key="4">
    <source>
        <dbReference type="ARBA" id="ARBA00022755"/>
    </source>
</evidence>
<dbReference type="PANTHER" id="PTHR48099">
    <property type="entry name" value="C-1-TETRAHYDROFOLATE SYNTHASE, CYTOPLASMIC-RELATED"/>
    <property type="match status" value="1"/>
</dbReference>
<dbReference type="Gene3D" id="3.40.50.10860">
    <property type="entry name" value="Leucine Dehydrogenase, chain A, domain 1"/>
    <property type="match status" value="1"/>
</dbReference>
<proteinExistence type="inferred from homology"/>
<dbReference type="InterPro" id="IPR020631">
    <property type="entry name" value="THF_DH/CycHdrlase_NAD-bd_dom"/>
</dbReference>
<gene>
    <name evidence="13" type="ORF">COU30_05180</name>
</gene>
<keyword evidence="3" id="KW-0554">One-carbon metabolism</keyword>
<evidence type="ECO:0000256" key="8">
    <source>
        <dbReference type="ARBA" id="ARBA00023102"/>
    </source>
</evidence>
<evidence type="ECO:0000259" key="11">
    <source>
        <dbReference type="Pfam" id="PF00763"/>
    </source>
</evidence>
<dbReference type="InterPro" id="IPR036291">
    <property type="entry name" value="NAD(P)-bd_dom_sf"/>
</dbReference>
<comment type="caution">
    <text evidence="13">The sequence shown here is derived from an EMBL/GenBank/DDBJ whole genome shotgun (WGS) entry which is preliminary data.</text>
</comment>
<feature type="non-terminal residue" evidence="13">
    <location>
        <position position="277"/>
    </location>
</feature>
<evidence type="ECO:0000256" key="3">
    <source>
        <dbReference type="ARBA" id="ARBA00022563"/>
    </source>
</evidence>
<dbReference type="AlphaFoldDB" id="A0A2M6NZN9"/>
<comment type="pathway">
    <text evidence="1">One-carbon metabolism; tetrahydrofolate interconversion.</text>
</comment>
<evidence type="ECO:0000313" key="14">
    <source>
        <dbReference type="Proteomes" id="UP000228528"/>
    </source>
</evidence>
<dbReference type="Proteomes" id="UP000228528">
    <property type="component" value="Unassembled WGS sequence"/>
</dbReference>
<dbReference type="InterPro" id="IPR046346">
    <property type="entry name" value="Aminoacid_DH-like_N_sf"/>
</dbReference>
<evidence type="ECO:0000313" key="13">
    <source>
        <dbReference type="EMBL" id="PIR76936.1"/>
    </source>
</evidence>
<keyword evidence="7" id="KW-0560">Oxidoreductase</keyword>
<dbReference type="PROSITE" id="PS00767">
    <property type="entry name" value="THF_DHG_CYH_2"/>
    <property type="match status" value="1"/>
</dbReference>
<dbReference type="HAMAP" id="MF_01576">
    <property type="entry name" value="THF_DHG_CYH"/>
    <property type="match status" value="1"/>
</dbReference>
<keyword evidence="10" id="KW-0511">Multifunctional enzyme</keyword>
<dbReference type="GO" id="GO:0004488">
    <property type="term" value="F:methylenetetrahydrofolate dehydrogenase (NADP+) activity"/>
    <property type="evidence" value="ECO:0007669"/>
    <property type="project" value="InterPro"/>
</dbReference>
<dbReference type="Gene3D" id="3.40.50.720">
    <property type="entry name" value="NAD(P)-binding Rossmann-like Domain"/>
    <property type="match status" value="1"/>
</dbReference>
<feature type="domain" description="Tetrahydrofolate dehydrogenase/cyclohydrolase NAD(P)-binding" evidence="12">
    <location>
        <begin position="138"/>
        <end position="276"/>
    </location>
</feature>
<keyword evidence="6" id="KW-0521">NADP</keyword>
<sequence>MNKKIKGKPIAQQILSTVAERVSSLKKQGHPVKLAVILVGDDQPSATYVRKKGEAAQTVGIEFFLHHFPADIDQTTLIAQITAIQEDPMLSGLIVQLPIPDHLYTREVLDAVSPAVDVDCLHSENLSSLEASTAVVLPPTPGAVLSILEHLAVTVRDKHVTILGRGALVGKPMAIIFEHMGSIVSVCHSKTTNTKELCLQADIIVSAVGKKDLVRGDMVKPGAIVIDTGVCFEDGKMYGDVHVQEVLDAGAWVTPTPGGIGPITVARLLLNTVICAE</sequence>
<evidence type="ECO:0000256" key="1">
    <source>
        <dbReference type="ARBA" id="ARBA00004777"/>
    </source>
</evidence>
<evidence type="ECO:0000256" key="6">
    <source>
        <dbReference type="ARBA" id="ARBA00022857"/>
    </source>
</evidence>
<evidence type="ECO:0000256" key="10">
    <source>
        <dbReference type="ARBA" id="ARBA00023268"/>
    </source>
</evidence>
<dbReference type="GO" id="GO:0009086">
    <property type="term" value="P:methionine biosynthetic process"/>
    <property type="evidence" value="ECO:0007669"/>
    <property type="project" value="UniProtKB-KW"/>
</dbReference>
<evidence type="ECO:0000256" key="7">
    <source>
        <dbReference type="ARBA" id="ARBA00023002"/>
    </source>
</evidence>
<dbReference type="GO" id="GO:0035999">
    <property type="term" value="P:tetrahydrofolate interconversion"/>
    <property type="evidence" value="ECO:0007669"/>
    <property type="project" value="TreeGrafter"/>
</dbReference>
<dbReference type="Pfam" id="PF02882">
    <property type="entry name" value="THF_DHG_CYH_C"/>
    <property type="match status" value="1"/>
</dbReference>
<keyword evidence="8" id="KW-0028">Amino-acid biosynthesis</keyword>
<comment type="subunit">
    <text evidence="2">Homodimer.</text>
</comment>
<reference evidence="14" key="1">
    <citation type="submission" date="2017-09" db="EMBL/GenBank/DDBJ databases">
        <title>Depth-based differentiation of microbial function through sediment-hosted aquifers and enrichment of novel symbionts in the deep terrestrial subsurface.</title>
        <authorList>
            <person name="Probst A.J."/>
            <person name="Ladd B."/>
            <person name="Jarett J.K."/>
            <person name="Geller-Mcgrath D.E."/>
            <person name="Sieber C.M.K."/>
            <person name="Emerson J.B."/>
            <person name="Anantharaman K."/>
            <person name="Thomas B.C."/>
            <person name="Malmstrom R."/>
            <person name="Stieglmeier M."/>
            <person name="Klingl A."/>
            <person name="Woyke T."/>
            <person name="Ryan C.M."/>
            <person name="Banfield J.F."/>
        </authorList>
    </citation>
    <scope>NUCLEOTIDE SEQUENCE [LARGE SCALE GENOMIC DNA]</scope>
</reference>
<dbReference type="SUPFAM" id="SSF53223">
    <property type="entry name" value="Aminoacid dehydrogenase-like, N-terminal domain"/>
    <property type="match status" value="1"/>
</dbReference>
<dbReference type="GO" id="GO:0006164">
    <property type="term" value="P:purine nucleotide biosynthetic process"/>
    <property type="evidence" value="ECO:0007669"/>
    <property type="project" value="UniProtKB-KW"/>
</dbReference>
<dbReference type="PRINTS" id="PR00085">
    <property type="entry name" value="THFDHDRGNASE"/>
</dbReference>
<name>A0A2M6NZN9_9BACT</name>
<dbReference type="GO" id="GO:0004477">
    <property type="term" value="F:methenyltetrahydrofolate cyclohydrolase activity"/>
    <property type="evidence" value="ECO:0007669"/>
    <property type="project" value="TreeGrafter"/>
</dbReference>
<feature type="domain" description="Tetrahydrofolate dehydrogenase/cyclohydrolase catalytic" evidence="11">
    <location>
        <begin position="5"/>
        <end position="119"/>
    </location>
</feature>
<keyword evidence="4" id="KW-0658">Purine biosynthesis</keyword>
<dbReference type="GO" id="GO:0005829">
    <property type="term" value="C:cytosol"/>
    <property type="evidence" value="ECO:0007669"/>
    <property type="project" value="TreeGrafter"/>
</dbReference>
<dbReference type="CDD" id="cd01080">
    <property type="entry name" value="NAD_bind_m-THF_DH_Cyclohyd"/>
    <property type="match status" value="1"/>
</dbReference>
<evidence type="ECO:0000256" key="5">
    <source>
        <dbReference type="ARBA" id="ARBA00022801"/>
    </source>
</evidence>
<accession>A0A2M6NZN9</accession>
<protein>
    <submittedName>
        <fullName evidence="13">Bifunctional methylenetetrahydrofolate dehydrogenase/methenyltetrahydrofolate cyclohydrolase</fullName>
    </submittedName>
</protein>
<dbReference type="Pfam" id="PF00763">
    <property type="entry name" value="THF_DHG_CYH"/>
    <property type="match status" value="1"/>
</dbReference>
<evidence type="ECO:0000256" key="2">
    <source>
        <dbReference type="ARBA" id="ARBA00011738"/>
    </source>
</evidence>
<keyword evidence="8" id="KW-0368">Histidine biosynthesis</keyword>
<evidence type="ECO:0000259" key="12">
    <source>
        <dbReference type="Pfam" id="PF02882"/>
    </source>
</evidence>
<dbReference type="SUPFAM" id="SSF51735">
    <property type="entry name" value="NAD(P)-binding Rossmann-fold domains"/>
    <property type="match status" value="1"/>
</dbReference>